<keyword evidence="3" id="KW-1185">Reference proteome</keyword>
<dbReference type="Proteomes" id="UP000001861">
    <property type="component" value="Unassembled WGS sequence"/>
</dbReference>
<comment type="caution">
    <text evidence="2">The sequence shown here is derived from an EMBL/GenBank/DDBJ whole genome shotgun (WGS) entry which is preliminary data.</text>
</comment>
<protein>
    <submittedName>
        <fullName evidence="2">Uncharacterized protein</fullName>
    </submittedName>
</protein>
<dbReference type="KEGG" id="cci:CC1G_12611"/>
<accession>A8P8J4</accession>
<dbReference type="VEuPathDB" id="FungiDB:CC1G_12611"/>
<dbReference type="InParanoid" id="A8P8J4"/>
<evidence type="ECO:0000313" key="2">
    <source>
        <dbReference type="EMBL" id="EAU82224.2"/>
    </source>
</evidence>
<evidence type="ECO:0000256" key="1">
    <source>
        <dbReference type="SAM" id="MobiDB-lite"/>
    </source>
</evidence>
<dbReference type="EMBL" id="AACS02000011">
    <property type="protein sequence ID" value="EAU82224.2"/>
    <property type="molecule type" value="Genomic_DNA"/>
</dbReference>
<sequence length="287" mass="32511">MPAITQYDPALPLFQPIGRTNNNITINPIACPVYRKLSHDDFLLAVDANGTETACIRQETAVSLWTTLKDIGLAINKAGNPGRNEAVHLLNQYYEIPHYKFDRLGLQRPLILDLVRPNLHNIFNPLYAWGPKEYLTKTYQALQIVGRVALRWIDDAKKVCQELGPDCGWDWEEGNEIEEEAPPMPIQAHPLNPYNDLTTRDPRVRPYPARQEIRNSTNRDLILHPTASSAARANMQIVVHPNRSNAARANNSVTIYRRGNRMARASAYSTDGSEYVIRNGKQTNTNF</sequence>
<evidence type="ECO:0000313" key="3">
    <source>
        <dbReference type="Proteomes" id="UP000001861"/>
    </source>
</evidence>
<dbReference type="HOGENOM" id="CLU_969825_0_0_1"/>
<name>A8P8J4_COPC7</name>
<organism evidence="2 3">
    <name type="scientific">Coprinopsis cinerea (strain Okayama-7 / 130 / ATCC MYA-4618 / FGSC 9003)</name>
    <name type="common">Inky cap fungus</name>
    <name type="synonym">Hormographiella aspergillata</name>
    <dbReference type="NCBI Taxonomy" id="240176"/>
    <lineage>
        <taxon>Eukaryota</taxon>
        <taxon>Fungi</taxon>
        <taxon>Dikarya</taxon>
        <taxon>Basidiomycota</taxon>
        <taxon>Agaricomycotina</taxon>
        <taxon>Agaricomycetes</taxon>
        <taxon>Agaricomycetidae</taxon>
        <taxon>Agaricales</taxon>
        <taxon>Agaricineae</taxon>
        <taxon>Psathyrellaceae</taxon>
        <taxon>Coprinopsis</taxon>
    </lineage>
</organism>
<dbReference type="RefSeq" id="XP_001839583.2">
    <property type="nucleotide sequence ID" value="XM_001839531.2"/>
</dbReference>
<dbReference type="OMA" id="LEYPECH"/>
<reference evidence="2 3" key="1">
    <citation type="journal article" date="2010" name="Proc. Natl. Acad. Sci. U.S.A.">
        <title>Insights into evolution of multicellular fungi from the assembled chromosomes of the mushroom Coprinopsis cinerea (Coprinus cinereus).</title>
        <authorList>
            <person name="Stajich J.E."/>
            <person name="Wilke S.K."/>
            <person name="Ahren D."/>
            <person name="Au C.H."/>
            <person name="Birren B.W."/>
            <person name="Borodovsky M."/>
            <person name="Burns C."/>
            <person name="Canback B."/>
            <person name="Casselton L.A."/>
            <person name="Cheng C.K."/>
            <person name="Deng J."/>
            <person name="Dietrich F.S."/>
            <person name="Fargo D.C."/>
            <person name="Farman M.L."/>
            <person name="Gathman A.C."/>
            <person name="Goldberg J."/>
            <person name="Guigo R."/>
            <person name="Hoegger P.J."/>
            <person name="Hooker J.B."/>
            <person name="Huggins A."/>
            <person name="James T.Y."/>
            <person name="Kamada T."/>
            <person name="Kilaru S."/>
            <person name="Kodira C."/>
            <person name="Kues U."/>
            <person name="Kupfer D."/>
            <person name="Kwan H.S."/>
            <person name="Lomsadze A."/>
            <person name="Li W."/>
            <person name="Lilly W.W."/>
            <person name="Ma L.J."/>
            <person name="Mackey A.J."/>
            <person name="Manning G."/>
            <person name="Martin F."/>
            <person name="Muraguchi H."/>
            <person name="Natvig D.O."/>
            <person name="Palmerini H."/>
            <person name="Ramesh M.A."/>
            <person name="Rehmeyer C.J."/>
            <person name="Roe B.A."/>
            <person name="Shenoy N."/>
            <person name="Stanke M."/>
            <person name="Ter-Hovhannisyan V."/>
            <person name="Tunlid A."/>
            <person name="Velagapudi R."/>
            <person name="Vision T.J."/>
            <person name="Zeng Q."/>
            <person name="Zolan M.E."/>
            <person name="Pukkila P.J."/>
        </authorList>
    </citation>
    <scope>NUCLEOTIDE SEQUENCE [LARGE SCALE GENOMIC DNA]</scope>
    <source>
        <strain evidence="3">Okayama-7 / 130 / ATCC MYA-4618 / FGSC 9003</strain>
    </source>
</reference>
<gene>
    <name evidence="2" type="ORF">CC1G_12611</name>
</gene>
<dbReference type="GeneID" id="6016208"/>
<feature type="region of interest" description="Disordered" evidence="1">
    <location>
        <begin position="182"/>
        <end position="203"/>
    </location>
</feature>
<proteinExistence type="predicted"/>
<dbReference type="AlphaFoldDB" id="A8P8J4"/>